<dbReference type="Proteomes" id="UP000235460">
    <property type="component" value="Unassembled WGS sequence"/>
</dbReference>
<evidence type="ECO:0000313" key="10">
    <source>
        <dbReference type="Proteomes" id="UP000235619"/>
    </source>
</evidence>
<dbReference type="EMBL" id="PNIK01000034">
    <property type="protein sequence ID" value="PMP67975.1"/>
    <property type="molecule type" value="Genomic_DNA"/>
</dbReference>
<evidence type="ECO:0000256" key="4">
    <source>
        <dbReference type="ARBA" id="ARBA00023014"/>
    </source>
</evidence>
<dbReference type="PANTHER" id="PTHR43075">
    <property type="entry name" value="FORMATE LYASE ACTIVATING ENZYME, PUTATIVE (AFU_ORTHOLOGUE AFUA_2G15630)-RELATED"/>
    <property type="match status" value="1"/>
</dbReference>
<dbReference type="GO" id="GO:0003824">
    <property type="term" value="F:catalytic activity"/>
    <property type="evidence" value="ECO:0007669"/>
    <property type="project" value="InterPro"/>
</dbReference>
<keyword evidence="2 5" id="KW-0479">Metal-binding</keyword>
<feature type="binding site" evidence="5">
    <location>
        <position position="88"/>
    </location>
    <ligand>
        <name>[4Fe-4S] cluster</name>
        <dbReference type="ChEBI" id="CHEBI:49883"/>
        <note>4Fe-4S-S-AdoMet</note>
    </ligand>
</feature>
<feature type="binding site" evidence="5">
    <location>
        <position position="84"/>
    </location>
    <ligand>
        <name>[4Fe-4S] cluster</name>
        <dbReference type="ChEBI" id="CHEBI:49883"/>
        <note>4Fe-4S-S-AdoMet</note>
    </ligand>
</feature>
<dbReference type="GO" id="GO:0046872">
    <property type="term" value="F:metal ion binding"/>
    <property type="evidence" value="ECO:0007669"/>
    <property type="project" value="UniProtKB-KW"/>
</dbReference>
<accession>A0A2N7PPG4</accession>
<dbReference type="InterPro" id="IPR007197">
    <property type="entry name" value="rSAM"/>
</dbReference>
<evidence type="ECO:0000256" key="1">
    <source>
        <dbReference type="ARBA" id="ARBA00022691"/>
    </source>
</evidence>
<evidence type="ECO:0000259" key="6">
    <source>
        <dbReference type="Pfam" id="PF04055"/>
    </source>
</evidence>
<evidence type="ECO:0000313" key="8">
    <source>
        <dbReference type="EMBL" id="PMP97896.1"/>
    </source>
</evidence>
<evidence type="ECO:0000256" key="3">
    <source>
        <dbReference type="ARBA" id="ARBA00023004"/>
    </source>
</evidence>
<evidence type="ECO:0000256" key="2">
    <source>
        <dbReference type="ARBA" id="ARBA00022723"/>
    </source>
</evidence>
<dbReference type="InterPro" id="IPR040085">
    <property type="entry name" value="MJ0674-like"/>
</dbReference>
<proteinExistence type="predicted"/>
<dbReference type="GO" id="GO:0051536">
    <property type="term" value="F:iron-sulfur cluster binding"/>
    <property type="evidence" value="ECO:0007669"/>
    <property type="project" value="UniProtKB-KW"/>
</dbReference>
<dbReference type="Proteomes" id="UP000235619">
    <property type="component" value="Unassembled WGS sequence"/>
</dbReference>
<gene>
    <name evidence="8" type="ORF">C0169_01690</name>
    <name evidence="7" type="ORF">C0190_02220</name>
</gene>
<dbReference type="AlphaFoldDB" id="A0A2N7PPG4"/>
<dbReference type="EMBL" id="PNJD01000107">
    <property type="protein sequence ID" value="PMP97896.1"/>
    <property type="molecule type" value="Genomic_DNA"/>
</dbReference>
<dbReference type="PIRSF" id="PIRSF004869">
    <property type="entry name" value="PflX_prd"/>
    <property type="match status" value="1"/>
</dbReference>
<dbReference type="PANTHER" id="PTHR43075:SF1">
    <property type="entry name" value="FORMATE LYASE ACTIVATING ENZYME, PUTATIVE (AFU_ORTHOLOGUE AFUA_2G15630)-RELATED"/>
    <property type="match status" value="1"/>
</dbReference>
<sequence length="312" mass="35847">MNRYPSYLNLLDSGEIDKRIEALYEKLSSCTLCPNECKVNRLEGEKGICRITNKPMVSSYGPHFGEERPLVGKNGSGAIFFTYCNLACVYCQNWEISHLGEGDIIDEEDLAKIMLILQVWGCHNINLVTPTHQVPFIVKAIKIAAEKGLNLPIVYNCGGYESVETLKLLDGIIDIYMPDIKYMDDQIALKLSKVKNYSKIVKAAVKEMHRQVGDLVIEDGIAKRGLIIRHLVLPGDLSQTEEVIKFIAEEISVHTYFNLMDQYRPCGDAWKYPPLDRKITKEEWDRALRLAYKYGLTRLDDRRARFWDYWEV</sequence>
<dbReference type="SFLD" id="SFLDS00029">
    <property type="entry name" value="Radical_SAM"/>
    <property type="match status" value="1"/>
</dbReference>
<keyword evidence="1 5" id="KW-0949">S-adenosyl-L-methionine</keyword>
<dbReference type="SFLD" id="SFLDG01099">
    <property type="entry name" value="Uncharacterised_Radical_SAM_Su"/>
    <property type="match status" value="1"/>
</dbReference>
<dbReference type="InterPro" id="IPR013785">
    <property type="entry name" value="Aldolase_TIM"/>
</dbReference>
<evidence type="ECO:0000256" key="5">
    <source>
        <dbReference type="PIRSR" id="PIRSR004869-50"/>
    </source>
</evidence>
<evidence type="ECO:0000313" key="7">
    <source>
        <dbReference type="EMBL" id="PMP67975.1"/>
    </source>
</evidence>
<dbReference type="Gene3D" id="3.20.20.70">
    <property type="entry name" value="Aldolase class I"/>
    <property type="match status" value="1"/>
</dbReference>
<dbReference type="CDD" id="cd01335">
    <property type="entry name" value="Radical_SAM"/>
    <property type="match status" value="1"/>
</dbReference>
<evidence type="ECO:0000313" key="9">
    <source>
        <dbReference type="Proteomes" id="UP000235460"/>
    </source>
</evidence>
<feature type="binding site" evidence="5">
    <location>
        <position position="91"/>
    </location>
    <ligand>
        <name>[4Fe-4S] cluster</name>
        <dbReference type="ChEBI" id="CHEBI:49883"/>
        <note>4Fe-4S-S-AdoMet</note>
    </ligand>
</feature>
<dbReference type="Pfam" id="PF04055">
    <property type="entry name" value="Radical_SAM"/>
    <property type="match status" value="1"/>
</dbReference>
<keyword evidence="4 5" id="KW-0411">Iron-sulfur</keyword>
<protein>
    <submittedName>
        <fullName evidence="7">Radical SAM protein</fullName>
    </submittedName>
</protein>
<comment type="cofactor">
    <cofactor evidence="5">
        <name>[4Fe-4S] cluster</name>
        <dbReference type="ChEBI" id="CHEBI:49883"/>
    </cofactor>
    <text evidence="5">Binds 1 [4Fe-4S] cluster. The cluster is coordinated with 3 cysteines and an exchangeable S-adenosyl-L-methionine.</text>
</comment>
<name>A0A2N7PPG4_9BACT</name>
<dbReference type="InterPro" id="IPR016431">
    <property type="entry name" value="Pyrv-formate_lyase-activ_prd"/>
</dbReference>
<keyword evidence="3 5" id="KW-0408">Iron</keyword>
<organism evidence="7 9">
    <name type="scientific">Thermodesulfobacterium geofontis</name>
    <dbReference type="NCBI Taxonomy" id="1295609"/>
    <lineage>
        <taxon>Bacteria</taxon>
        <taxon>Pseudomonadati</taxon>
        <taxon>Thermodesulfobacteriota</taxon>
        <taxon>Thermodesulfobacteria</taxon>
        <taxon>Thermodesulfobacteriales</taxon>
        <taxon>Thermodesulfobacteriaceae</taxon>
        <taxon>Thermodesulfobacterium</taxon>
    </lineage>
</organism>
<feature type="domain" description="Radical SAM core" evidence="6">
    <location>
        <begin position="79"/>
        <end position="211"/>
    </location>
</feature>
<reference evidence="9 10" key="1">
    <citation type="submission" date="2018-01" db="EMBL/GenBank/DDBJ databases">
        <title>Metagenomic assembled genomes from two thermal pools in the Uzon Caldera, Kamchatka, Russia.</title>
        <authorList>
            <person name="Wilkins L."/>
            <person name="Ettinger C."/>
        </authorList>
    </citation>
    <scope>NUCLEOTIDE SEQUENCE [LARGE SCALE GENOMIC DNA]</scope>
    <source>
        <strain evidence="8">ARK-04</strain>
        <strain evidence="7">ZAV-08</strain>
    </source>
</reference>
<dbReference type="SUPFAM" id="SSF102114">
    <property type="entry name" value="Radical SAM enzymes"/>
    <property type="match status" value="1"/>
</dbReference>
<comment type="caution">
    <text evidence="7">The sequence shown here is derived from an EMBL/GenBank/DDBJ whole genome shotgun (WGS) entry which is preliminary data.</text>
</comment>
<dbReference type="InterPro" id="IPR058240">
    <property type="entry name" value="rSAM_sf"/>
</dbReference>